<sequence>RWAKLRSYDSVRRLDALDRGVLIAIVTLILALIAVIARGDQAGVLVTALIPERVSVTAVLRLTFSEPMDVQSVESRLRLEPETEVRLTWSRATLSIAPLSAWLPEVTYTLSLEAGARSQSGRLILAPLEQTFVPRPPRVIYLAPASSTDSFQATNVWLVAPDQPFATRQLTRSSLNVESFQPSPDGEWLAYAQPRQGGTADLYLLEIESGETRPLTNCAPVLARCTAPEWSPDGTRLIYERTELDPAFDWYDRDVPRAWLLNLRDLATAPLLSDTSRLGGTPKWSPDGRQIAAYD</sequence>
<accession>A0A2M8PWI3</accession>
<feature type="non-terminal residue" evidence="5">
    <location>
        <position position="295"/>
    </location>
</feature>
<dbReference type="SUPFAM" id="SSF82171">
    <property type="entry name" value="DPP6 N-terminal domain-like"/>
    <property type="match status" value="1"/>
</dbReference>
<dbReference type="PANTHER" id="PTHR36842:SF1">
    <property type="entry name" value="PROTEIN TOLB"/>
    <property type="match status" value="1"/>
</dbReference>
<feature type="domain" description="SbsA Ig-like" evidence="4">
    <location>
        <begin position="53"/>
        <end position="131"/>
    </location>
</feature>
<dbReference type="Pfam" id="PF13205">
    <property type="entry name" value="Big_5"/>
    <property type="match status" value="1"/>
</dbReference>
<keyword evidence="2" id="KW-0732">Signal</keyword>
<evidence type="ECO:0000313" key="6">
    <source>
        <dbReference type="Proteomes" id="UP000228947"/>
    </source>
</evidence>
<keyword evidence="3" id="KW-0812">Transmembrane</keyword>
<comment type="caution">
    <text evidence="5">The sequence shown here is derived from an EMBL/GenBank/DDBJ whole genome shotgun (WGS) entry which is preliminary data.</text>
</comment>
<dbReference type="PANTHER" id="PTHR36842">
    <property type="entry name" value="PROTEIN TOLB HOMOLOG"/>
    <property type="match status" value="1"/>
</dbReference>
<dbReference type="InterPro" id="IPR011659">
    <property type="entry name" value="WD40"/>
</dbReference>
<name>A0A2M8PWI3_9CHLR</name>
<dbReference type="Gene3D" id="2.60.40.3710">
    <property type="match status" value="1"/>
</dbReference>
<feature type="transmembrane region" description="Helical" evidence="3">
    <location>
        <begin position="20"/>
        <end position="37"/>
    </location>
</feature>
<evidence type="ECO:0000256" key="1">
    <source>
        <dbReference type="ARBA" id="ARBA00009820"/>
    </source>
</evidence>
<dbReference type="Gene3D" id="2.120.10.30">
    <property type="entry name" value="TolB, C-terminal domain"/>
    <property type="match status" value="1"/>
</dbReference>
<evidence type="ECO:0000313" key="5">
    <source>
        <dbReference type="EMBL" id="PJF41913.1"/>
    </source>
</evidence>
<dbReference type="Pfam" id="PF07676">
    <property type="entry name" value="PD40"/>
    <property type="match status" value="2"/>
</dbReference>
<dbReference type="Proteomes" id="UP000228947">
    <property type="component" value="Unassembled WGS sequence"/>
</dbReference>
<dbReference type="AlphaFoldDB" id="A0A2M8PWI3"/>
<protein>
    <recommendedName>
        <fullName evidence="4">SbsA Ig-like domain-containing protein</fullName>
    </recommendedName>
</protein>
<keyword evidence="3" id="KW-1133">Transmembrane helix</keyword>
<proteinExistence type="inferred from homology"/>
<keyword evidence="3" id="KW-0472">Membrane</keyword>
<evidence type="ECO:0000259" key="4">
    <source>
        <dbReference type="Pfam" id="PF13205"/>
    </source>
</evidence>
<dbReference type="EMBL" id="PGTL01000054">
    <property type="protein sequence ID" value="PJF41913.1"/>
    <property type="molecule type" value="Genomic_DNA"/>
</dbReference>
<reference evidence="5 6" key="1">
    <citation type="submission" date="2017-11" db="EMBL/GenBank/DDBJ databases">
        <title>Evolution of Phototrophy in the Chloroflexi Phylum Driven by Horizontal Gene Transfer.</title>
        <authorList>
            <person name="Ward L.M."/>
            <person name="Hemp J."/>
            <person name="Shih P.M."/>
            <person name="Mcglynn S.E."/>
            <person name="Fischer W."/>
        </authorList>
    </citation>
    <scope>NUCLEOTIDE SEQUENCE [LARGE SCALE GENOMIC DNA]</scope>
    <source>
        <strain evidence="5">CP1_1M</strain>
    </source>
</reference>
<gene>
    <name evidence="5" type="ORF">CUN50_05895</name>
</gene>
<dbReference type="InterPro" id="IPR032812">
    <property type="entry name" value="SbsA_Ig"/>
</dbReference>
<feature type="non-terminal residue" evidence="5">
    <location>
        <position position="1"/>
    </location>
</feature>
<dbReference type="InterPro" id="IPR011042">
    <property type="entry name" value="6-blade_b-propeller_TolB-like"/>
</dbReference>
<evidence type="ECO:0000256" key="3">
    <source>
        <dbReference type="SAM" id="Phobius"/>
    </source>
</evidence>
<comment type="similarity">
    <text evidence="1">Belongs to the TolB family.</text>
</comment>
<organism evidence="5 6">
    <name type="scientific">Candidatus Thermofonsia Clade 1 bacterium</name>
    <dbReference type="NCBI Taxonomy" id="2364210"/>
    <lineage>
        <taxon>Bacteria</taxon>
        <taxon>Bacillati</taxon>
        <taxon>Chloroflexota</taxon>
        <taxon>Candidatus Thermofontia</taxon>
        <taxon>Candidatus Thermofonsia Clade 1</taxon>
    </lineage>
</organism>
<evidence type="ECO:0000256" key="2">
    <source>
        <dbReference type="ARBA" id="ARBA00022729"/>
    </source>
</evidence>